<proteinExistence type="predicted"/>
<gene>
    <name evidence="3" type="primary">orf9</name>
</gene>
<keyword evidence="2" id="KW-0472">Membrane</keyword>
<dbReference type="AlphaFoldDB" id="Q9WXG4"/>
<keyword evidence="2" id="KW-1133">Transmembrane helix</keyword>
<name>Q9WXG4_9NOCA</name>
<protein>
    <submittedName>
        <fullName evidence="3">Orf9 protein</fullName>
    </submittedName>
</protein>
<evidence type="ECO:0000256" key="1">
    <source>
        <dbReference type="SAM" id="MobiDB-lite"/>
    </source>
</evidence>
<feature type="region of interest" description="Disordered" evidence="1">
    <location>
        <begin position="107"/>
        <end position="182"/>
    </location>
</feature>
<sequence length="195" mass="20901">MIFFGSRGGPARMVLAIVAVGVLGLLTFVVFNLNNRLDNQQRANVTSIAASQGIVDVNDKVTGQLRQLTELTHTAQTALDATAALGPLLIKLDEAIAPAAAMLASKHRGCPDDQRPAHQHPVHSRRGPEHRAPVGVLGRRVRRAGKPAAGDRAGAGKRPEGLCRIGKNDQPDASTSWLSTLSPSTNRHHYYSNWT</sequence>
<keyword evidence="2" id="KW-0812">Transmembrane</keyword>
<accession>Q9WXG4</accession>
<feature type="transmembrane region" description="Helical" evidence="2">
    <location>
        <begin position="13"/>
        <end position="33"/>
    </location>
</feature>
<evidence type="ECO:0000256" key="2">
    <source>
        <dbReference type="SAM" id="Phobius"/>
    </source>
</evidence>
<feature type="compositionally biased region" description="Basic and acidic residues" evidence="1">
    <location>
        <begin position="157"/>
        <end position="170"/>
    </location>
</feature>
<evidence type="ECO:0000313" key="3">
    <source>
        <dbReference type="EMBL" id="BAA76343.1"/>
    </source>
</evidence>
<organism evidence="3">
    <name type="scientific">Rhodococcus sp. CIR2</name>
    <dbReference type="NCBI Taxonomy" id="90325"/>
    <lineage>
        <taxon>Bacteria</taxon>
        <taxon>Bacillati</taxon>
        <taxon>Actinomycetota</taxon>
        <taxon>Actinomycetes</taxon>
        <taxon>Mycobacteriales</taxon>
        <taxon>Nocardiaceae</taxon>
        <taxon>Rhodococcus</taxon>
    </lineage>
</organism>
<reference evidence="3" key="1">
    <citation type="submission" date="1999-03" db="EMBL/GenBank/DDBJ databases">
        <title>Cloning, nucleotide sequence, and characterization of naphthalene degradation genes, rno, of gram-positive bacteria Rhodococcus sp. CIR2.</title>
        <authorList>
            <person name="Takizawa N."/>
            <person name="Fujiwara T."/>
            <person name="Hatta T."/>
            <person name="Fukuda M."/>
            <person name="Kiyohara H."/>
        </authorList>
    </citation>
    <scope>NUCLEOTIDE SEQUENCE</scope>
    <source>
        <strain evidence="3">CIR2</strain>
    </source>
</reference>
<dbReference type="EMBL" id="AB024936">
    <property type="protein sequence ID" value="BAA76343.1"/>
    <property type="molecule type" value="Genomic_DNA"/>
</dbReference>